<feature type="region of interest" description="Disordered" evidence="1">
    <location>
        <begin position="218"/>
        <end position="261"/>
    </location>
</feature>
<evidence type="ECO:0000256" key="1">
    <source>
        <dbReference type="SAM" id="MobiDB-lite"/>
    </source>
</evidence>
<organism evidence="2">
    <name type="scientific">Medicago truncatula</name>
    <name type="common">Barrel medic</name>
    <name type="synonym">Medicago tribuloides</name>
    <dbReference type="NCBI Taxonomy" id="3880"/>
    <lineage>
        <taxon>Eukaryota</taxon>
        <taxon>Viridiplantae</taxon>
        <taxon>Streptophyta</taxon>
        <taxon>Embryophyta</taxon>
        <taxon>Tracheophyta</taxon>
        <taxon>Spermatophyta</taxon>
        <taxon>Magnoliopsida</taxon>
        <taxon>eudicotyledons</taxon>
        <taxon>Gunneridae</taxon>
        <taxon>Pentapetalae</taxon>
        <taxon>rosids</taxon>
        <taxon>fabids</taxon>
        <taxon>Fabales</taxon>
        <taxon>Fabaceae</taxon>
        <taxon>Papilionoideae</taxon>
        <taxon>50 kb inversion clade</taxon>
        <taxon>NPAAA clade</taxon>
        <taxon>Hologalegina</taxon>
        <taxon>IRL clade</taxon>
        <taxon>Trifolieae</taxon>
        <taxon>Medicago</taxon>
    </lineage>
</organism>
<dbReference type="SUPFAM" id="SSF52833">
    <property type="entry name" value="Thioredoxin-like"/>
    <property type="match status" value="1"/>
</dbReference>
<dbReference type="Gramene" id="rna33908">
    <property type="protein sequence ID" value="RHN49703.1"/>
    <property type="gene ID" value="gene33908"/>
</dbReference>
<reference evidence="2" key="1">
    <citation type="journal article" date="2018" name="Nat. Plants">
        <title>Whole-genome landscape of Medicago truncatula symbiotic genes.</title>
        <authorList>
            <person name="Pecrix Y."/>
            <person name="Gamas P."/>
            <person name="Carrere S."/>
        </authorList>
    </citation>
    <scope>NUCLEOTIDE SEQUENCE</scope>
    <source>
        <tissue evidence="2">Leaves</tissue>
    </source>
</reference>
<accession>A0A396HAM8</accession>
<feature type="compositionally biased region" description="Low complexity" evidence="1">
    <location>
        <begin position="219"/>
        <end position="229"/>
    </location>
</feature>
<gene>
    <name evidence="2" type="ORF">MtrunA17_Chr6g0449431</name>
</gene>
<name>A0A396HAM8_MEDTR</name>
<evidence type="ECO:0000313" key="2">
    <source>
        <dbReference type="EMBL" id="RHN49703.1"/>
    </source>
</evidence>
<sequence length="287" mass="31994">MLGHERGGSFTLNQEQPLKGLKDSNFDSFFNDVIVSCKPWDSGVQDVIAGSYNFVCAHGSRDVRCGVCGPVLIDKLNEEIQLKGFKDQMEKLWVIGKLSQFAYLIFNYMYGYVTPNDVPALLDQHIAKGEVIQKLWRGQMGPPIAEVKGENDEKLANGKNINVESNNKNIVGCCQGVDGVSCGHLFLGYELPPPTQLNYIHAITTRSCTSLAIKEPNLSTTNTHHSSSTNRDKITPKGRRRWYAPQTKEKEKKKKKKGGCTPTSTMFSTVISLIKYRGIIYLTNSIQ</sequence>
<dbReference type="InterPro" id="IPR036249">
    <property type="entry name" value="Thioredoxin-like_sf"/>
</dbReference>
<dbReference type="Pfam" id="PF06999">
    <property type="entry name" value="Suc_Fer-like"/>
    <property type="match status" value="1"/>
</dbReference>
<proteinExistence type="predicted"/>
<dbReference type="CDD" id="cd03062">
    <property type="entry name" value="TRX_Fd_Sucrase"/>
    <property type="match status" value="1"/>
</dbReference>
<dbReference type="Gene3D" id="3.40.30.10">
    <property type="entry name" value="Glutaredoxin"/>
    <property type="match status" value="1"/>
</dbReference>
<dbReference type="Proteomes" id="UP000265566">
    <property type="component" value="Chromosome 6"/>
</dbReference>
<dbReference type="PANTHER" id="PTHR31902:SF12">
    <property type="entry name" value="PROTEIN, PUTATIVE-RELATED"/>
    <property type="match status" value="1"/>
</dbReference>
<dbReference type="EMBL" id="PSQE01000006">
    <property type="protein sequence ID" value="RHN49703.1"/>
    <property type="molecule type" value="Genomic_DNA"/>
</dbReference>
<protein>
    <submittedName>
        <fullName evidence="2">Putative thioredoxin-like ferredoxin</fullName>
    </submittedName>
</protein>
<dbReference type="AlphaFoldDB" id="A0A396HAM8"/>
<dbReference type="InterPro" id="IPR009737">
    <property type="entry name" value="Aim32/Apd1-like"/>
</dbReference>
<dbReference type="PANTHER" id="PTHR31902">
    <property type="entry name" value="ACTIN PATCHES DISTAL PROTEIN 1"/>
    <property type="match status" value="1"/>
</dbReference>
<comment type="caution">
    <text evidence="2">The sequence shown here is derived from an EMBL/GenBank/DDBJ whole genome shotgun (WGS) entry which is preliminary data.</text>
</comment>